<evidence type="ECO:0000313" key="2">
    <source>
        <dbReference type="Proteomes" id="UP001291623"/>
    </source>
</evidence>
<keyword evidence="2" id="KW-1185">Reference proteome</keyword>
<gene>
    <name evidence="1" type="ORF">RND71_008296</name>
</gene>
<proteinExistence type="predicted"/>
<dbReference type="Proteomes" id="UP001291623">
    <property type="component" value="Unassembled WGS sequence"/>
</dbReference>
<comment type="caution">
    <text evidence="1">The sequence shown here is derived from an EMBL/GenBank/DDBJ whole genome shotgun (WGS) entry which is preliminary data.</text>
</comment>
<evidence type="ECO:0000313" key="1">
    <source>
        <dbReference type="EMBL" id="KAK4372912.1"/>
    </source>
</evidence>
<accession>A0AAE1SN50</accession>
<dbReference type="AlphaFoldDB" id="A0AAE1SN50"/>
<name>A0AAE1SN50_9SOLA</name>
<sequence length="288" mass="33106">MPSKGRLALHTSKSTFRQKWWKQLPSSITLNQRYPYLIHLTSIRRNLCLNQNPKELSLHMYYDLSEGRFIPEPWMTSDTSMTYSKGYGVISGMNSPSYHQKDYSGHRADVKERDVRSYFRGTKYAVVSLWIGKSLGNGPAFEVVDDIAGLSIHEQRIRIDRHKLMKIELIGKFGCGRVFGWLNLHLDQDCDRLEALKKGNPFVRFGTSNIRQIFVPKKLSKAQNSLPGDRIHTTVGMSLIQRFKSFNEEIKEMGLYIMKNFVVPDREGQSIGVIVNGEDANGKPHRLR</sequence>
<protein>
    <submittedName>
        <fullName evidence="1">Uncharacterized protein</fullName>
    </submittedName>
</protein>
<dbReference type="EMBL" id="JAVYJV010000004">
    <property type="protein sequence ID" value="KAK4372912.1"/>
    <property type="molecule type" value="Genomic_DNA"/>
</dbReference>
<reference evidence="1" key="1">
    <citation type="submission" date="2023-12" db="EMBL/GenBank/DDBJ databases">
        <title>Genome assembly of Anisodus tanguticus.</title>
        <authorList>
            <person name="Wang Y.-J."/>
        </authorList>
    </citation>
    <scope>NUCLEOTIDE SEQUENCE</scope>
    <source>
        <strain evidence="1">KB-2021</strain>
        <tissue evidence="1">Leaf</tissue>
    </source>
</reference>
<organism evidence="1 2">
    <name type="scientific">Anisodus tanguticus</name>
    <dbReference type="NCBI Taxonomy" id="243964"/>
    <lineage>
        <taxon>Eukaryota</taxon>
        <taxon>Viridiplantae</taxon>
        <taxon>Streptophyta</taxon>
        <taxon>Embryophyta</taxon>
        <taxon>Tracheophyta</taxon>
        <taxon>Spermatophyta</taxon>
        <taxon>Magnoliopsida</taxon>
        <taxon>eudicotyledons</taxon>
        <taxon>Gunneridae</taxon>
        <taxon>Pentapetalae</taxon>
        <taxon>asterids</taxon>
        <taxon>lamiids</taxon>
        <taxon>Solanales</taxon>
        <taxon>Solanaceae</taxon>
        <taxon>Solanoideae</taxon>
        <taxon>Hyoscyameae</taxon>
        <taxon>Anisodus</taxon>
    </lineage>
</organism>